<feature type="domain" description="VTT" evidence="2">
    <location>
        <begin position="72"/>
        <end position="178"/>
    </location>
</feature>
<keyword evidence="1" id="KW-0472">Membrane</keyword>
<reference evidence="3 4" key="1">
    <citation type="journal article" date="2016" name="Nat. Commun.">
        <title>Thousands of microbial genomes shed light on interconnected biogeochemical processes in an aquifer system.</title>
        <authorList>
            <person name="Anantharaman K."/>
            <person name="Brown C.T."/>
            <person name="Hug L.A."/>
            <person name="Sharon I."/>
            <person name="Castelle C.J."/>
            <person name="Probst A.J."/>
            <person name="Thomas B.C."/>
            <person name="Singh A."/>
            <person name="Wilkins M.J."/>
            <person name="Karaoz U."/>
            <person name="Brodie E.L."/>
            <person name="Williams K.H."/>
            <person name="Hubbard S.S."/>
            <person name="Banfield J.F."/>
        </authorList>
    </citation>
    <scope>NUCLEOTIDE SEQUENCE [LARGE SCALE GENOMIC DNA]</scope>
</reference>
<dbReference type="STRING" id="1802730.A2591_02665"/>
<dbReference type="Pfam" id="PF09335">
    <property type="entry name" value="VTT_dom"/>
    <property type="match status" value="1"/>
</dbReference>
<evidence type="ECO:0000313" key="4">
    <source>
        <dbReference type="Proteomes" id="UP000178168"/>
    </source>
</evidence>
<feature type="transmembrane region" description="Helical" evidence="1">
    <location>
        <begin position="70"/>
        <end position="92"/>
    </location>
</feature>
<evidence type="ECO:0000259" key="2">
    <source>
        <dbReference type="Pfam" id="PF09335"/>
    </source>
</evidence>
<gene>
    <name evidence="3" type="ORF">A2591_02665</name>
</gene>
<dbReference type="InterPro" id="IPR032816">
    <property type="entry name" value="VTT_dom"/>
</dbReference>
<keyword evidence="1" id="KW-0812">Transmembrane</keyword>
<feature type="transmembrane region" description="Helical" evidence="1">
    <location>
        <begin position="6"/>
        <end position="33"/>
    </location>
</feature>
<dbReference type="AlphaFoldDB" id="A0A1G2SN15"/>
<dbReference type="Proteomes" id="UP000178168">
    <property type="component" value="Unassembled WGS sequence"/>
</dbReference>
<organism evidence="3 4">
    <name type="scientific">Candidatus Yonathbacteria bacterium RIFOXYD1_FULL_52_36</name>
    <dbReference type="NCBI Taxonomy" id="1802730"/>
    <lineage>
        <taxon>Bacteria</taxon>
        <taxon>Candidatus Yonathiibacteriota</taxon>
    </lineage>
</organism>
<protein>
    <recommendedName>
        <fullName evidence="2">VTT domain-containing protein</fullName>
    </recommendedName>
</protein>
<keyword evidence="1" id="KW-1133">Transmembrane helix</keyword>
<name>A0A1G2SN15_9BACT</name>
<sequence>MNWRTVLMAGVAIAGVLLFWYSSVVQDAFYLVVNFFSELVLRNELLAVVVFVLLSAAAALISPFTNIPLIPIAVVIWGTIPTAILLLGGWMLGDILAYFIGRDIGYPAVRYMVSSERFDHWVSVVREHTSFLMALLLRVALPAELGYAFGIIRYPMILYVLITFLAELPMALVVVYASEAVLAGNAQMFFVVVGIMVALIVVGAYYVRSKQIHTNHL</sequence>
<evidence type="ECO:0000256" key="1">
    <source>
        <dbReference type="SAM" id="Phobius"/>
    </source>
</evidence>
<evidence type="ECO:0000313" key="3">
    <source>
        <dbReference type="EMBL" id="OHA86376.1"/>
    </source>
</evidence>
<proteinExistence type="predicted"/>
<dbReference type="EMBL" id="MHUZ01000002">
    <property type="protein sequence ID" value="OHA86376.1"/>
    <property type="molecule type" value="Genomic_DNA"/>
</dbReference>
<feature type="transmembrane region" description="Helical" evidence="1">
    <location>
        <begin position="156"/>
        <end position="176"/>
    </location>
</feature>
<feature type="transmembrane region" description="Helical" evidence="1">
    <location>
        <begin position="45"/>
        <end position="64"/>
    </location>
</feature>
<feature type="transmembrane region" description="Helical" evidence="1">
    <location>
        <begin position="188"/>
        <end position="207"/>
    </location>
</feature>
<comment type="caution">
    <text evidence="3">The sequence shown here is derived from an EMBL/GenBank/DDBJ whole genome shotgun (WGS) entry which is preliminary data.</text>
</comment>
<accession>A0A1G2SN15</accession>